<keyword evidence="4" id="KW-0564">Palmitate</keyword>
<dbReference type="PANTHER" id="PTHR34183">
    <property type="entry name" value="ENDOLYTIC PEPTIDOGLYCAN TRANSGLYCOSYLASE RLPA"/>
    <property type="match status" value="1"/>
</dbReference>
<dbReference type="Pfam" id="PF03330">
    <property type="entry name" value="DPBB_1"/>
    <property type="match status" value="1"/>
</dbReference>
<accession>A0ABV0G8Y8</accession>
<keyword evidence="4" id="KW-1003">Cell membrane</keyword>
<name>A0ABV0G8Y8_9BURK</name>
<dbReference type="CDD" id="cd22268">
    <property type="entry name" value="DPBB_RlpA-like"/>
    <property type="match status" value="1"/>
</dbReference>
<dbReference type="HAMAP" id="MF_02071">
    <property type="entry name" value="RlpA"/>
    <property type="match status" value="1"/>
</dbReference>
<proteinExistence type="inferred from homology"/>
<dbReference type="Pfam" id="PF05036">
    <property type="entry name" value="SPOR"/>
    <property type="match status" value="1"/>
</dbReference>
<dbReference type="InterPro" id="IPR036908">
    <property type="entry name" value="RlpA-like_sf"/>
</dbReference>
<keyword evidence="1" id="KW-0732">Signal</keyword>
<evidence type="ECO:0000256" key="6">
    <source>
        <dbReference type="SAM" id="MobiDB-lite"/>
    </source>
</evidence>
<keyword evidence="4" id="KW-0449">Lipoprotein</keyword>
<dbReference type="InterPro" id="IPR009009">
    <property type="entry name" value="RlpA-like_DPBB"/>
</dbReference>
<comment type="caution">
    <text evidence="8">The sequence shown here is derived from an EMBL/GenBank/DDBJ whole genome shotgun (WGS) entry which is preliminary data.</text>
</comment>
<dbReference type="RefSeq" id="WP_347605217.1">
    <property type="nucleotide sequence ID" value="NZ_JBDPZC010000001.1"/>
</dbReference>
<dbReference type="Gene3D" id="2.40.40.10">
    <property type="entry name" value="RlpA-like domain"/>
    <property type="match status" value="1"/>
</dbReference>
<dbReference type="InterPro" id="IPR034718">
    <property type="entry name" value="RlpA"/>
</dbReference>
<dbReference type="SUPFAM" id="SSF110997">
    <property type="entry name" value="Sporulation related repeat"/>
    <property type="match status" value="1"/>
</dbReference>
<dbReference type="PANTHER" id="PTHR34183:SF1">
    <property type="entry name" value="ENDOLYTIC PEPTIDOGLYCAN TRANSGLYCOSYLASE RLPA"/>
    <property type="match status" value="1"/>
</dbReference>
<feature type="region of interest" description="Disordered" evidence="6">
    <location>
        <begin position="206"/>
        <end position="226"/>
    </location>
</feature>
<keyword evidence="2 4" id="KW-0456">Lyase</keyword>
<evidence type="ECO:0000256" key="2">
    <source>
        <dbReference type="ARBA" id="ARBA00023239"/>
    </source>
</evidence>
<gene>
    <name evidence="4" type="primary">rlpA</name>
    <name evidence="8" type="ORF">ABDJ40_01570</name>
</gene>
<feature type="compositionally biased region" description="Basic and acidic residues" evidence="6">
    <location>
        <begin position="206"/>
        <end position="218"/>
    </location>
</feature>
<feature type="compositionally biased region" description="Low complexity" evidence="6">
    <location>
        <begin position="35"/>
        <end position="46"/>
    </location>
</feature>
<comment type="subcellular location">
    <subcellularLocation>
        <location evidence="4">Cell membrane</location>
        <topology evidence="4">Lipid-anchor</topology>
    </subcellularLocation>
</comment>
<dbReference type="InterPro" id="IPR012997">
    <property type="entry name" value="RplA"/>
</dbReference>
<organism evidence="8 9">
    <name type="scientific">Roseateles flavus</name>
    <dbReference type="NCBI Taxonomy" id="3149041"/>
    <lineage>
        <taxon>Bacteria</taxon>
        <taxon>Pseudomonadati</taxon>
        <taxon>Pseudomonadota</taxon>
        <taxon>Betaproteobacteria</taxon>
        <taxon>Burkholderiales</taxon>
        <taxon>Sphaerotilaceae</taxon>
        <taxon>Roseateles</taxon>
    </lineage>
</organism>
<reference evidence="8 9" key="1">
    <citation type="submission" date="2024-05" db="EMBL/GenBank/DDBJ databases">
        <title>Roseateles sp. 2.12 16S ribosomal RNA gene Genome sequencing and assembly.</title>
        <authorList>
            <person name="Woo H."/>
        </authorList>
    </citation>
    <scope>NUCLEOTIDE SEQUENCE [LARGE SCALE GENOMIC DNA]</scope>
    <source>
        <strain evidence="8 9">2.12</strain>
    </source>
</reference>
<comment type="function">
    <text evidence="4">Lytic transglycosylase with a strong preference for naked glycan strands that lack stem peptides.</text>
</comment>
<feature type="region of interest" description="Disordered" evidence="6">
    <location>
        <begin position="35"/>
        <end position="86"/>
    </location>
</feature>
<dbReference type="Gene3D" id="3.30.70.1070">
    <property type="entry name" value="Sporulation related repeat"/>
    <property type="match status" value="1"/>
</dbReference>
<protein>
    <recommendedName>
        <fullName evidence="4">Endolytic peptidoglycan transglycosylase RlpA</fullName>
        <ecNumber evidence="4">4.2.2.-</ecNumber>
    </recommendedName>
</protein>
<dbReference type="EC" id="4.2.2.-" evidence="4"/>
<keyword evidence="3 4" id="KW-0961">Cell wall biogenesis/degradation</keyword>
<dbReference type="InterPro" id="IPR007730">
    <property type="entry name" value="SPOR-like_dom"/>
</dbReference>
<evidence type="ECO:0000313" key="9">
    <source>
        <dbReference type="Proteomes" id="UP001462640"/>
    </source>
</evidence>
<feature type="domain" description="SPOR" evidence="7">
    <location>
        <begin position="275"/>
        <end position="354"/>
    </location>
</feature>
<keyword evidence="4" id="KW-0472">Membrane</keyword>
<dbReference type="PROSITE" id="PS51257">
    <property type="entry name" value="PROKAR_LIPOPROTEIN"/>
    <property type="match status" value="1"/>
</dbReference>
<dbReference type="InterPro" id="IPR036680">
    <property type="entry name" value="SPOR-like_sf"/>
</dbReference>
<evidence type="ECO:0000256" key="4">
    <source>
        <dbReference type="HAMAP-Rule" id="MF_02071"/>
    </source>
</evidence>
<dbReference type="PROSITE" id="PS51724">
    <property type="entry name" value="SPOR"/>
    <property type="match status" value="1"/>
</dbReference>
<evidence type="ECO:0000259" key="7">
    <source>
        <dbReference type="PROSITE" id="PS51724"/>
    </source>
</evidence>
<evidence type="ECO:0000313" key="8">
    <source>
        <dbReference type="EMBL" id="MEO3711449.1"/>
    </source>
</evidence>
<keyword evidence="9" id="KW-1185">Reference proteome</keyword>
<dbReference type="SUPFAM" id="SSF50685">
    <property type="entry name" value="Barwin-like endoglucanases"/>
    <property type="match status" value="1"/>
</dbReference>
<comment type="similarity">
    <text evidence="4 5">Belongs to the RlpA family.</text>
</comment>
<evidence type="ECO:0000256" key="5">
    <source>
        <dbReference type="RuleBase" id="RU003495"/>
    </source>
</evidence>
<dbReference type="Proteomes" id="UP001462640">
    <property type="component" value="Unassembled WGS sequence"/>
</dbReference>
<dbReference type="NCBIfam" id="TIGR00413">
    <property type="entry name" value="rlpA"/>
    <property type="match status" value="1"/>
</dbReference>
<evidence type="ECO:0000256" key="3">
    <source>
        <dbReference type="ARBA" id="ARBA00023316"/>
    </source>
</evidence>
<sequence length="355" mass="38387">MSRMLPAISFAWRRTGPAWLAALAILGGCASRAPVSSPASLPSRAPASDRDGPEAQVPPNLMQVPDAEPRLEPIRKGGPNKPYEALGQRYEPMTDDAPLAERGLASWYGRKFHGRPTSSGELYNMYAMTAAHATMPIPSYARVRNPANGREVIVRVNDRGPFHPGRIVDLSYTAALKLDILRGVTPVEVERITYEDIRTGAWQRRDGGTRLAQARDARPGATPAPAVPQAVATTLPATLPAGAVTTSSALPQDLTPTPVPEAVSQPIPEGGTAPKAASKGFWVQLGAFNRMDGAEAFRQRLSQELDWLSPLLAIFKEAQMHRLQAGPYASREDARSAAERMRQALALTPLIVERR</sequence>
<dbReference type="EMBL" id="JBDPZC010000001">
    <property type="protein sequence ID" value="MEO3711449.1"/>
    <property type="molecule type" value="Genomic_DNA"/>
</dbReference>
<evidence type="ECO:0000256" key="1">
    <source>
        <dbReference type="ARBA" id="ARBA00022729"/>
    </source>
</evidence>